<dbReference type="Proteomes" id="UP000293547">
    <property type="component" value="Unassembled WGS sequence"/>
</dbReference>
<evidence type="ECO:0000313" key="2">
    <source>
        <dbReference type="Proteomes" id="UP000293547"/>
    </source>
</evidence>
<keyword evidence="2" id="KW-1185">Reference proteome</keyword>
<proteinExistence type="predicted"/>
<dbReference type="EMBL" id="PDWZ02000007">
    <property type="protein sequence ID" value="KAB2104192.1"/>
    <property type="molecule type" value="Genomic_DNA"/>
</dbReference>
<reference evidence="1 2" key="1">
    <citation type="journal article" date="2019" name="bioRxiv">
        <title>Genomics, evolutionary history and diagnostics of the Alternaria alternata species group including apple and Asian pear pathotypes.</title>
        <authorList>
            <person name="Armitage A.D."/>
            <person name="Cockerton H.M."/>
            <person name="Sreenivasaprasad S."/>
            <person name="Woodhall J.W."/>
            <person name="Lane C.R."/>
            <person name="Harrison R.J."/>
            <person name="Clarkson J.P."/>
        </authorList>
    </citation>
    <scope>NUCLEOTIDE SEQUENCE [LARGE SCALE GENOMIC DNA]</scope>
    <source>
        <strain evidence="1 2">FERA 650</strain>
    </source>
</reference>
<accession>A0ACB6FIE4</accession>
<evidence type="ECO:0000313" key="1">
    <source>
        <dbReference type="EMBL" id="KAB2104192.1"/>
    </source>
</evidence>
<name>A0ACB6FIE4_9PLEO</name>
<sequence length="229" mass="26505">MESRLLKLPGELRNKIFEYALTIDDGICYREDKVGVGWLCLHPQQTEQDVEEHAQTPAAVASGRELEDEAPARKPRKLTETVRFTKNPVVATKKTNRLAQVTVNGHVVANQLQFVNHQLRSETRALVIRYNDIYILDEHRHLMEFFCSVVGHKRGWIQRIVRRVQSETKLKRPIKVKSHEALHPRFVIHEYLPEVSLDGNAFFMVAGVIQEFGRQNHSFLSRLTQNVSY</sequence>
<organism evidence="1 2">
    <name type="scientific">Alternaria gaisen</name>
    <dbReference type="NCBI Taxonomy" id="167740"/>
    <lineage>
        <taxon>Eukaryota</taxon>
        <taxon>Fungi</taxon>
        <taxon>Dikarya</taxon>
        <taxon>Ascomycota</taxon>
        <taxon>Pezizomycotina</taxon>
        <taxon>Dothideomycetes</taxon>
        <taxon>Pleosporomycetidae</taxon>
        <taxon>Pleosporales</taxon>
        <taxon>Pleosporineae</taxon>
        <taxon>Pleosporaceae</taxon>
        <taxon>Alternaria</taxon>
        <taxon>Alternaria sect. Alternaria</taxon>
    </lineage>
</organism>
<gene>
    <name evidence="1" type="ORF">AG0111_0g7828</name>
</gene>
<protein>
    <submittedName>
        <fullName evidence="1">Uncharacterized protein</fullName>
    </submittedName>
</protein>
<comment type="caution">
    <text evidence="1">The sequence shown here is derived from an EMBL/GenBank/DDBJ whole genome shotgun (WGS) entry which is preliminary data.</text>
</comment>